<dbReference type="CDD" id="cd03010">
    <property type="entry name" value="TlpA_like_DsbE"/>
    <property type="match status" value="1"/>
</dbReference>
<evidence type="ECO:0000313" key="7">
    <source>
        <dbReference type="EMBL" id="QFY43734.1"/>
    </source>
</evidence>
<dbReference type="Gene3D" id="3.40.30.10">
    <property type="entry name" value="Glutaredoxin"/>
    <property type="match status" value="1"/>
</dbReference>
<dbReference type="PROSITE" id="PS51352">
    <property type="entry name" value="THIOREDOXIN_2"/>
    <property type="match status" value="1"/>
</dbReference>
<evidence type="ECO:0000259" key="6">
    <source>
        <dbReference type="PROSITE" id="PS51352"/>
    </source>
</evidence>
<reference evidence="7 8" key="1">
    <citation type="submission" date="2019-09" db="EMBL/GenBank/DDBJ databases">
        <title>Ecophysiology of the spiral-shaped methanotroph Methylospira mobilis as revealed by the complete genome sequence.</title>
        <authorList>
            <person name="Oshkin I.Y."/>
            <person name="Dedysh S.N."/>
            <person name="Miroshnikov K."/>
            <person name="Danilova O.V."/>
            <person name="Hakobyan A."/>
            <person name="Liesack W."/>
        </authorList>
    </citation>
    <scope>NUCLEOTIDE SEQUENCE [LARGE SCALE GENOMIC DNA]</scope>
    <source>
        <strain evidence="7 8">Shm1</strain>
    </source>
</reference>
<feature type="domain" description="Thioredoxin" evidence="6">
    <location>
        <begin position="31"/>
        <end position="173"/>
    </location>
</feature>
<dbReference type="GO" id="GO:0005886">
    <property type="term" value="C:plasma membrane"/>
    <property type="evidence" value="ECO:0007669"/>
    <property type="project" value="UniProtKB-SubCell"/>
</dbReference>
<evidence type="ECO:0000256" key="3">
    <source>
        <dbReference type="ARBA" id="ARBA00022748"/>
    </source>
</evidence>
<dbReference type="InterPro" id="IPR036249">
    <property type="entry name" value="Thioredoxin-like_sf"/>
</dbReference>
<protein>
    <submittedName>
        <fullName evidence="7">DsbE family thiol:disulfide interchange protein</fullName>
    </submittedName>
</protein>
<dbReference type="SUPFAM" id="SSF52833">
    <property type="entry name" value="Thioredoxin-like"/>
    <property type="match status" value="1"/>
</dbReference>
<dbReference type="KEGG" id="mmob:F6R98_14780"/>
<dbReference type="RefSeq" id="WP_153249714.1">
    <property type="nucleotide sequence ID" value="NZ_CP044205.1"/>
</dbReference>
<dbReference type="InterPro" id="IPR017937">
    <property type="entry name" value="Thioredoxin_CS"/>
</dbReference>
<dbReference type="PANTHER" id="PTHR42852">
    <property type="entry name" value="THIOL:DISULFIDE INTERCHANGE PROTEIN DSBE"/>
    <property type="match status" value="1"/>
</dbReference>
<sequence length="178" mass="19819">MRFLIPLIVFLLLSVFLAIGLTRDPHEVPSPLVGKPAPAFTLSRLDDPQRQFGSEQLKGEVSLLNVWASWCTACRQEHQILLALAGRVNVPLYGLNYKDEREAGLGWLQRLGNPYRISVSDPDGKVGMNWGVYGVPETFVIDKRGVIRYKQIGPVTEDVLEGVLLPLIRQLQAEEATA</sequence>
<dbReference type="AlphaFoldDB" id="A0A5Q0BNF5"/>
<organism evidence="7 8">
    <name type="scientific">Candidatus Methylospira mobilis</name>
    <dbReference type="NCBI Taxonomy" id="1808979"/>
    <lineage>
        <taxon>Bacteria</taxon>
        <taxon>Pseudomonadati</taxon>
        <taxon>Pseudomonadota</taxon>
        <taxon>Gammaproteobacteria</taxon>
        <taxon>Methylococcales</taxon>
        <taxon>Methylococcaceae</taxon>
        <taxon>Candidatus Methylospira</taxon>
    </lineage>
</organism>
<evidence type="ECO:0000256" key="5">
    <source>
        <dbReference type="ARBA" id="ARBA00023284"/>
    </source>
</evidence>
<accession>A0A5Q0BNF5</accession>
<evidence type="ECO:0000313" key="8">
    <source>
        <dbReference type="Proteomes" id="UP000325755"/>
    </source>
</evidence>
<keyword evidence="5" id="KW-0676">Redox-active center</keyword>
<gene>
    <name evidence="7" type="ORF">F6R98_14780</name>
</gene>
<dbReference type="GO" id="GO:0030288">
    <property type="term" value="C:outer membrane-bounded periplasmic space"/>
    <property type="evidence" value="ECO:0007669"/>
    <property type="project" value="InterPro"/>
</dbReference>
<dbReference type="PANTHER" id="PTHR42852:SF6">
    <property type="entry name" value="THIOL:DISULFIDE INTERCHANGE PROTEIN DSBE"/>
    <property type="match status" value="1"/>
</dbReference>
<dbReference type="PROSITE" id="PS00194">
    <property type="entry name" value="THIOREDOXIN_1"/>
    <property type="match status" value="1"/>
</dbReference>
<dbReference type="GO" id="GO:0017004">
    <property type="term" value="P:cytochrome complex assembly"/>
    <property type="evidence" value="ECO:0007669"/>
    <property type="project" value="UniProtKB-KW"/>
</dbReference>
<dbReference type="Proteomes" id="UP000325755">
    <property type="component" value="Chromosome"/>
</dbReference>
<evidence type="ECO:0000256" key="4">
    <source>
        <dbReference type="ARBA" id="ARBA00023157"/>
    </source>
</evidence>
<dbReference type="Pfam" id="PF08534">
    <property type="entry name" value="Redoxin"/>
    <property type="match status" value="1"/>
</dbReference>
<dbReference type="NCBIfam" id="TIGR00385">
    <property type="entry name" value="dsbE"/>
    <property type="match status" value="1"/>
</dbReference>
<keyword evidence="4" id="KW-1015">Disulfide bond</keyword>
<dbReference type="InterPro" id="IPR013740">
    <property type="entry name" value="Redoxin"/>
</dbReference>
<dbReference type="OrthoDB" id="9799347at2"/>
<dbReference type="GO" id="GO:0015036">
    <property type="term" value="F:disulfide oxidoreductase activity"/>
    <property type="evidence" value="ECO:0007669"/>
    <property type="project" value="InterPro"/>
</dbReference>
<evidence type="ECO:0000256" key="2">
    <source>
        <dbReference type="ARBA" id="ARBA00007758"/>
    </source>
</evidence>
<comment type="subcellular location">
    <subcellularLocation>
        <location evidence="1">Cell inner membrane</location>
        <topology evidence="1">Single-pass membrane protein</topology>
        <orientation evidence="1">Periplasmic side</orientation>
    </subcellularLocation>
</comment>
<dbReference type="EMBL" id="CP044205">
    <property type="protein sequence ID" value="QFY43734.1"/>
    <property type="molecule type" value="Genomic_DNA"/>
</dbReference>
<dbReference type="InterPro" id="IPR013766">
    <property type="entry name" value="Thioredoxin_domain"/>
</dbReference>
<dbReference type="FunCoup" id="A0A5Q0BNF5">
    <property type="interactions" value="237"/>
</dbReference>
<keyword evidence="8" id="KW-1185">Reference proteome</keyword>
<name>A0A5Q0BNF5_9GAMM</name>
<keyword evidence="3" id="KW-0201">Cytochrome c-type biogenesis</keyword>
<dbReference type="InParanoid" id="A0A5Q0BNF5"/>
<proteinExistence type="inferred from homology"/>
<dbReference type="InterPro" id="IPR004799">
    <property type="entry name" value="Periplasmic_diS_OxRdtase_DsbE"/>
</dbReference>
<dbReference type="InterPro" id="IPR050553">
    <property type="entry name" value="Thioredoxin_ResA/DsbE_sf"/>
</dbReference>
<comment type="similarity">
    <text evidence="2">Belongs to the thioredoxin family. DsbE subfamily.</text>
</comment>
<evidence type="ECO:0000256" key="1">
    <source>
        <dbReference type="ARBA" id="ARBA00004383"/>
    </source>
</evidence>